<dbReference type="Proteomes" id="UP000005636">
    <property type="component" value="Chromosome"/>
</dbReference>
<reference evidence="1 2" key="1">
    <citation type="submission" date="2011-11" db="EMBL/GenBank/DDBJ databases">
        <title>Complete genome sequence of thermophilic Geobacillus thermoleovorans CCB_US3_UF5.</title>
        <authorList>
            <person name="Muhd Sakaff M.K.L."/>
            <person name="Abdul Rahman A.Y."/>
            <person name="Saito J.A."/>
            <person name="Hou S."/>
            <person name="Alam M."/>
        </authorList>
    </citation>
    <scope>NUCLEOTIDE SEQUENCE [LARGE SCALE GENOMIC DNA]</scope>
    <source>
        <strain evidence="1 2">CCB_US3_UF5</strain>
    </source>
</reference>
<dbReference type="EMBL" id="CP003125">
    <property type="protein sequence ID" value="AEV20566.1"/>
    <property type="molecule type" value="Genomic_DNA"/>
</dbReference>
<gene>
    <name evidence="1" type="ORF">GTCCBUS3UF5_32640</name>
</gene>
<accession>A0ABN4A570</accession>
<sequence length="44" mass="5406">MLCRFFPFFSEKSSQYGRYRAVRRFAFVHDKVYQKSGTMRKHLV</sequence>
<protein>
    <submittedName>
        <fullName evidence="1">Uncharacterized protein</fullName>
    </submittedName>
</protein>
<evidence type="ECO:0000313" key="2">
    <source>
        <dbReference type="Proteomes" id="UP000005636"/>
    </source>
</evidence>
<evidence type="ECO:0000313" key="1">
    <source>
        <dbReference type="EMBL" id="AEV20566.1"/>
    </source>
</evidence>
<proteinExistence type="predicted"/>
<keyword evidence="2" id="KW-1185">Reference proteome</keyword>
<organism evidence="1 2">
    <name type="scientific">Geobacillus thermoleovorans CCB_US3_UF5</name>
    <dbReference type="NCBI Taxonomy" id="1111068"/>
    <lineage>
        <taxon>Bacteria</taxon>
        <taxon>Bacillati</taxon>
        <taxon>Bacillota</taxon>
        <taxon>Bacilli</taxon>
        <taxon>Bacillales</taxon>
        <taxon>Anoxybacillaceae</taxon>
        <taxon>Geobacillus</taxon>
        <taxon>Geobacillus thermoleovorans group</taxon>
    </lineage>
</organism>
<name>A0ABN4A570_GEOTH</name>